<dbReference type="CDD" id="cd01335">
    <property type="entry name" value="Radical_SAM"/>
    <property type="match status" value="1"/>
</dbReference>
<dbReference type="PROSITE" id="PS51918">
    <property type="entry name" value="RADICAL_SAM"/>
    <property type="match status" value="1"/>
</dbReference>
<dbReference type="GO" id="GO:0035598">
    <property type="term" value="F:tRNA (N(6)-L-threonylcarbamoyladenosine(37)-C(2))-methylthiotransferase activity"/>
    <property type="evidence" value="ECO:0007669"/>
    <property type="project" value="UniProtKB-EC"/>
</dbReference>
<keyword evidence="9" id="KW-0411">Iron-sulfur</keyword>
<evidence type="ECO:0000256" key="9">
    <source>
        <dbReference type="ARBA" id="ARBA00023014"/>
    </source>
</evidence>
<dbReference type="Pfam" id="PF00919">
    <property type="entry name" value="UPF0004"/>
    <property type="match status" value="1"/>
</dbReference>
<dbReference type="SUPFAM" id="SSF102114">
    <property type="entry name" value="Radical SAM enzymes"/>
    <property type="match status" value="1"/>
</dbReference>
<dbReference type="GO" id="GO:0051539">
    <property type="term" value="F:4 iron, 4 sulfur cluster binding"/>
    <property type="evidence" value="ECO:0007669"/>
    <property type="project" value="UniProtKB-KW"/>
</dbReference>
<dbReference type="SMART" id="SM00729">
    <property type="entry name" value="Elp3"/>
    <property type="match status" value="1"/>
</dbReference>
<dbReference type="InterPro" id="IPR038135">
    <property type="entry name" value="Methylthiotransferase_N_sf"/>
</dbReference>
<protein>
    <recommendedName>
        <fullName evidence="3">tRNA (N(6)-L-threonylcarbamoyladenosine(37)-C(2))-methylthiotransferase</fullName>
        <ecNumber evidence="3">2.8.4.5</ecNumber>
    </recommendedName>
    <alternativeName>
        <fullName evidence="10">tRNA-t(6)A37 methylthiotransferase</fullName>
    </alternativeName>
</protein>
<dbReference type="InterPro" id="IPR006638">
    <property type="entry name" value="Elp3/MiaA/NifB-like_rSAM"/>
</dbReference>
<name>A0A9E2BNH4_PSYF1</name>
<evidence type="ECO:0000256" key="10">
    <source>
        <dbReference type="ARBA" id="ARBA00031213"/>
    </source>
</evidence>
<evidence type="ECO:0000313" key="15">
    <source>
        <dbReference type="EMBL" id="MBT9146229.1"/>
    </source>
</evidence>
<evidence type="ECO:0000259" key="14">
    <source>
        <dbReference type="PROSITE" id="PS51918"/>
    </source>
</evidence>
<keyword evidence="4" id="KW-0004">4Fe-4S</keyword>
<dbReference type="InterPro" id="IPR020612">
    <property type="entry name" value="Methylthiotransferase_CS"/>
</dbReference>
<dbReference type="SFLD" id="SFLDS00029">
    <property type="entry name" value="Radical_SAM"/>
    <property type="match status" value="1"/>
</dbReference>
<proteinExistence type="predicted"/>
<dbReference type="NCBIfam" id="TIGR01579">
    <property type="entry name" value="MiaB-like-C"/>
    <property type="match status" value="1"/>
</dbReference>
<dbReference type="AlphaFoldDB" id="A0A9E2BNH4"/>
<accession>A0A9E2BNH4</accession>
<dbReference type="EMBL" id="QLTW01000395">
    <property type="protein sequence ID" value="MBT9146229.1"/>
    <property type="molecule type" value="Genomic_DNA"/>
</dbReference>
<dbReference type="InterPro" id="IPR005839">
    <property type="entry name" value="Methylthiotransferase"/>
</dbReference>
<evidence type="ECO:0000256" key="2">
    <source>
        <dbReference type="ARBA" id="ARBA00002399"/>
    </source>
</evidence>
<dbReference type="InterPro" id="IPR013848">
    <property type="entry name" value="Methylthiotransferase_N"/>
</dbReference>
<dbReference type="PROSITE" id="PS51449">
    <property type="entry name" value="MTTASE_N"/>
    <property type="match status" value="1"/>
</dbReference>
<dbReference type="Proteomes" id="UP000811545">
    <property type="component" value="Unassembled WGS sequence"/>
</dbReference>
<reference evidence="15 16" key="1">
    <citation type="journal article" date="2021" name="bioRxiv">
        <title>Unique metabolic strategies in Hadean analogues reveal hints for primordial physiology.</title>
        <authorList>
            <person name="Nobu M.K."/>
            <person name="Nakai R."/>
            <person name="Tamazawa S."/>
            <person name="Mori H."/>
            <person name="Toyoda A."/>
            <person name="Ijiri A."/>
            <person name="Suzuki S."/>
            <person name="Kurokawa K."/>
            <person name="Kamagata Y."/>
            <person name="Tamaki H."/>
        </authorList>
    </citation>
    <scope>NUCLEOTIDE SEQUENCE [LARGE SCALE GENOMIC DNA]</scope>
    <source>
        <strain evidence="15">BS525</strain>
    </source>
</reference>
<dbReference type="PANTHER" id="PTHR11918">
    <property type="entry name" value="RADICAL SAM PROTEINS"/>
    <property type="match status" value="1"/>
</dbReference>
<evidence type="ECO:0000256" key="7">
    <source>
        <dbReference type="ARBA" id="ARBA00022723"/>
    </source>
</evidence>
<sequence length="427" mass="47535">MKIAVLTLGCKTNQAESMQIEHALGNSGHQIVDMAEKPEICIINTCTVTSKADYQSRQLIHRALKNNSKVIVTGCYAELNREQLKKAGSDIEIVKNVEKDKIINLITQNISGNTKMEKSCHSITPSLHPPVILSRHRPIIKVQDGCNYSCSYCAIPMARGRSRSISEDEVIKEIKFYESMGYKEVVLTGIHLGTYGLDLKPKKSLSLLVNNILINTNIPRIRLSSLEIKEITDELLELFDEDRVCKHLHIPLQSGDDNTLKLMNRTYSVDDFVSGIEKITKKLPDIAIGTDVIVGFPGEGEFEFKNTKYLIESMPFSYLHVFPYSSRSGTKAAVLPKQVAKVIKKERADMLKSIGMAKKQDYIKRHIGKTLDVIVENRCDKGLTGTTGNYIKVLMDDANAVKEGMLVNVRILGQKDSAAVGSLAKNP</sequence>
<evidence type="ECO:0000256" key="3">
    <source>
        <dbReference type="ARBA" id="ARBA00013273"/>
    </source>
</evidence>
<dbReference type="SFLD" id="SFLDG01061">
    <property type="entry name" value="methylthiotransferase"/>
    <property type="match status" value="1"/>
</dbReference>
<dbReference type="GO" id="GO:0046872">
    <property type="term" value="F:metal ion binding"/>
    <property type="evidence" value="ECO:0007669"/>
    <property type="project" value="UniProtKB-KW"/>
</dbReference>
<dbReference type="Gene3D" id="3.80.30.20">
    <property type="entry name" value="tm_1862 like domain"/>
    <property type="match status" value="1"/>
</dbReference>
<dbReference type="InterPro" id="IPR058240">
    <property type="entry name" value="rSAM_sf"/>
</dbReference>
<dbReference type="PROSITE" id="PS01278">
    <property type="entry name" value="MTTASE_RADICAL"/>
    <property type="match status" value="1"/>
</dbReference>
<evidence type="ECO:0000259" key="13">
    <source>
        <dbReference type="PROSITE" id="PS51449"/>
    </source>
</evidence>
<comment type="caution">
    <text evidence="15">The sequence shown here is derived from an EMBL/GenBank/DDBJ whole genome shotgun (WGS) entry which is preliminary data.</text>
</comment>
<dbReference type="InterPro" id="IPR007197">
    <property type="entry name" value="rSAM"/>
</dbReference>
<evidence type="ECO:0000259" key="12">
    <source>
        <dbReference type="PROSITE" id="PS50926"/>
    </source>
</evidence>
<dbReference type="SFLD" id="SFLDG01082">
    <property type="entry name" value="B12-binding_domain_containing"/>
    <property type="match status" value="1"/>
</dbReference>
<keyword evidence="8" id="KW-0408">Iron</keyword>
<keyword evidence="7" id="KW-0479">Metal-binding</keyword>
<evidence type="ECO:0000256" key="11">
    <source>
        <dbReference type="ARBA" id="ARBA00051661"/>
    </source>
</evidence>
<evidence type="ECO:0000256" key="5">
    <source>
        <dbReference type="ARBA" id="ARBA00022679"/>
    </source>
</evidence>
<organism evidence="15 16">
    <name type="scientific">Psychracetigena formicireducens</name>
    <dbReference type="NCBI Taxonomy" id="2986056"/>
    <lineage>
        <taxon>Bacteria</taxon>
        <taxon>Bacillati</taxon>
        <taxon>Candidatus Lithacetigenota</taxon>
        <taxon>Candidatus Psychracetigena</taxon>
    </lineage>
</organism>
<feature type="domain" description="MTTase N-terminal" evidence="13">
    <location>
        <begin position="1"/>
        <end position="111"/>
    </location>
</feature>
<comment type="cofactor">
    <cofactor evidence="1">
        <name>[4Fe-4S] cluster</name>
        <dbReference type="ChEBI" id="CHEBI:49883"/>
    </cofactor>
</comment>
<keyword evidence="5 15" id="KW-0808">Transferase</keyword>
<gene>
    <name evidence="15" type="primary">mtaB_2</name>
    <name evidence="15" type="ORF">DDT42_02111</name>
</gene>
<dbReference type="EC" id="2.8.4.5" evidence="3"/>
<dbReference type="Gene3D" id="3.40.50.12160">
    <property type="entry name" value="Methylthiotransferase, N-terminal domain"/>
    <property type="match status" value="1"/>
</dbReference>
<keyword evidence="6" id="KW-0949">S-adenosyl-L-methionine</keyword>
<dbReference type="PANTHER" id="PTHR11918:SF45">
    <property type="entry name" value="THREONYLCARBAMOYLADENOSINE TRNA METHYLTHIOTRANSFERASE"/>
    <property type="match status" value="1"/>
</dbReference>
<dbReference type="InterPro" id="IPR006467">
    <property type="entry name" value="MiaB-like_bact"/>
</dbReference>
<feature type="domain" description="Radical SAM core" evidence="14">
    <location>
        <begin position="132"/>
        <end position="361"/>
    </location>
</feature>
<evidence type="ECO:0000256" key="6">
    <source>
        <dbReference type="ARBA" id="ARBA00022691"/>
    </source>
</evidence>
<evidence type="ECO:0000256" key="4">
    <source>
        <dbReference type="ARBA" id="ARBA00022485"/>
    </source>
</evidence>
<comment type="catalytic activity">
    <reaction evidence="11">
        <text>N(6)-L-threonylcarbamoyladenosine(37) in tRNA + (sulfur carrier)-SH + AH2 + 2 S-adenosyl-L-methionine = 2-methylsulfanyl-N(6)-L-threonylcarbamoyladenosine(37) in tRNA + (sulfur carrier)-H + 5'-deoxyadenosine + L-methionine + A + S-adenosyl-L-homocysteine + 2 H(+)</text>
        <dbReference type="Rhea" id="RHEA:37075"/>
        <dbReference type="Rhea" id="RHEA-COMP:10163"/>
        <dbReference type="Rhea" id="RHEA-COMP:11092"/>
        <dbReference type="Rhea" id="RHEA-COMP:14737"/>
        <dbReference type="Rhea" id="RHEA-COMP:14739"/>
        <dbReference type="ChEBI" id="CHEBI:13193"/>
        <dbReference type="ChEBI" id="CHEBI:15378"/>
        <dbReference type="ChEBI" id="CHEBI:17319"/>
        <dbReference type="ChEBI" id="CHEBI:17499"/>
        <dbReference type="ChEBI" id="CHEBI:29917"/>
        <dbReference type="ChEBI" id="CHEBI:57844"/>
        <dbReference type="ChEBI" id="CHEBI:57856"/>
        <dbReference type="ChEBI" id="CHEBI:59789"/>
        <dbReference type="ChEBI" id="CHEBI:64428"/>
        <dbReference type="ChEBI" id="CHEBI:74418"/>
        <dbReference type="ChEBI" id="CHEBI:74420"/>
        <dbReference type="EC" id="2.8.4.5"/>
    </reaction>
</comment>
<evidence type="ECO:0000313" key="16">
    <source>
        <dbReference type="Proteomes" id="UP000811545"/>
    </source>
</evidence>
<dbReference type="InterPro" id="IPR023404">
    <property type="entry name" value="rSAM_horseshoe"/>
</dbReference>
<evidence type="ECO:0000256" key="8">
    <source>
        <dbReference type="ARBA" id="ARBA00023004"/>
    </source>
</evidence>
<comment type="function">
    <text evidence="2">Catalyzes the methylthiolation of N6-threonylcarbamoyladenosine (t(6)A), leading to the formation of 2-methylthio-N6-threonylcarbamoyladenosine (ms(2)t(6)A) at position 37 in tRNAs that read codons beginning with adenine.</text>
</comment>
<dbReference type="PROSITE" id="PS50926">
    <property type="entry name" value="TRAM"/>
    <property type="match status" value="1"/>
</dbReference>
<dbReference type="InterPro" id="IPR002792">
    <property type="entry name" value="TRAM_dom"/>
</dbReference>
<feature type="domain" description="TRAM" evidence="12">
    <location>
        <begin position="364"/>
        <end position="425"/>
    </location>
</feature>
<dbReference type="Pfam" id="PF04055">
    <property type="entry name" value="Radical_SAM"/>
    <property type="match status" value="1"/>
</dbReference>
<evidence type="ECO:0000256" key="1">
    <source>
        <dbReference type="ARBA" id="ARBA00001966"/>
    </source>
</evidence>
<dbReference type="NCBIfam" id="TIGR00089">
    <property type="entry name" value="MiaB/RimO family radical SAM methylthiotransferase"/>
    <property type="match status" value="1"/>
</dbReference>